<dbReference type="AlphaFoldDB" id="A5C186"/>
<proteinExistence type="predicted"/>
<protein>
    <submittedName>
        <fullName evidence="2">Uncharacterized protein</fullName>
    </submittedName>
</protein>
<accession>A5C186</accession>
<gene>
    <name evidence="2" type="ORF">VITISV_012408</name>
</gene>
<evidence type="ECO:0000313" key="2">
    <source>
        <dbReference type="EMBL" id="CAN81699.1"/>
    </source>
</evidence>
<evidence type="ECO:0000256" key="1">
    <source>
        <dbReference type="SAM" id="MobiDB-lite"/>
    </source>
</evidence>
<dbReference type="EMBL" id="AM478532">
    <property type="protein sequence ID" value="CAN81699.1"/>
    <property type="molecule type" value="Genomic_DNA"/>
</dbReference>
<name>A5C186_VITVI</name>
<sequence length="116" mass="12952">MGPSISKLGLGLQLKLKTKAFIGKPKTYLHHKIGPSASTQAQARASSSSQLVPPAPGFSVFATSPRRQRRRHHVGTVARERKLTRVPFPAHPRATSSPQLQGRQQQRKHHQQLERR</sequence>
<organism evidence="2">
    <name type="scientific">Vitis vinifera</name>
    <name type="common">Grape</name>
    <dbReference type="NCBI Taxonomy" id="29760"/>
    <lineage>
        <taxon>Eukaryota</taxon>
        <taxon>Viridiplantae</taxon>
        <taxon>Streptophyta</taxon>
        <taxon>Embryophyta</taxon>
        <taxon>Tracheophyta</taxon>
        <taxon>Spermatophyta</taxon>
        <taxon>Magnoliopsida</taxon>
        <taxon>eudicotyledons</taxon>
        <taxon>Gunneridae</taxon>
        <taxon>Pentapetalae</taxon>
        <taxon>rosids</taxon>
        <taxon>Vitales</taxon>
        <taxon>Vitaceae</taxon>
        <taxon>Viteae</taxon>
        <taxon>Vitis</taxon>
    </lineage>
</organism>
<reference evidence="2" key="1">
    <citation type="journal article" date="2007" name="PLoS ONE">
        <title>The first genome sequence of an elite grapevine cultivar (Pinot noir Vitis vinifera L.): coping with a highly heterozygous genome.</title>
        <authorList>
            <person name="Velasco R."/>
            <person name="Zharkikh A."/>
            <person name="Troggio M."/>
            <person name="Cartwright D.A."/>
            <person name="Cestaro A."/>
            <person name="Pruss D."/>
            <person name="Pindo M."/>
            <person name="FitzGerald L.M."/>
            <person name="Vezzulli S."/>
            <person name="Reid J."/>
            <person name="Malacarne G."/>
            <person name="Iliev D."/>
            <person name="Coppola G."/>
            <person name="Wardell B."/>
            <person name="Micheletti D."/>
            <person name="Macalma T."/>
            <person name="Facci M."/>
            <person name="Mitchell J.T."/>
            <person name="Perazzolli M."/>
            <person name="Eldredge G."/>
            <person name="Gatto P."/>
            <person name="Oyzerski R."/>
            <person name="Moretto M."/>
            <person name="Gutin N."/>
            <person name="Stefanini M."/>
            <person name="Chen Y."/>
            <person name="Segala C."/>
            <person name="Davenport C."/>
            <person name="Dematte L."/>
            <person name="Mraz A."/>
            <person name="Battilana J."/>
            <person name="Stormo K."/>
            <person name="Costa F."/>
            <person name="Tao Q."/>
            <person name="Si-Ammour A."/>
            <person name="Harkins T."/>
            <person name="Lackey A."/>
            <person name="Perbost C."/>
            <person name="Taillon B."/>
            <person name="Stella A."/>
            <person name="Solovyev V."/>
            <person name="Fawcett J.A."/>
            <person name="Sterck L."/>
            <person name="Vandepoele K."/>
            <person name="Grando S.M."/>
            <person name="Toppo S."/>
            <person name="Moser C."/>
            <person name="Lanchbury J."/>
            <person name="Bogden R."/>
            <person name="Skolnick M."/>
            <person name="Sgaramella V."/>
            <person name="Bhatnagar S.K."/>
            <person name="Fontana P."/>
            <person name="Gutin A."/>
            <person name="Van de Peer Y."/>
            <person name="Salamini F."/>
            <person name="Viola R."/>
        </authorList>
    </citation>
    <scope>NUCLEOTIDE SEQUENCE</scope>
</reference>
<feature type="region of interest" description="Disordered" evidence="1">
    <location>
        <begin position="35"/>
        <end position="116"/>
    </location>
</feature>
<feature type="compositionally biased region" description="Low complexity" evidence="1">
    <location>
        <begin position="36"/>
        <end position="50"/>
    </location>
</feature>